<dbReference type="PIRSF" id="PIRSF016578">
    <property type="entry name" value="HsaA"/>
    <property type="match status" value="1"/>
</dbReference>
<dbReference type="RefSeq" id="WP_020432153.1">
    <property type="nucleotide sequence ID" value="NZ_AGBD01001421.1"/>
</dbReference>
<comment type="subcellular location">
    <subcellularLocation>
        <location evidence="1">Cytoplasm</location>
    </subcellularLocation>
</comment>
<evidence type="ECO:0000256" key="7">
    <source>
        <dbReference type="ARBA" id="ARBA00034307"/>
    </source>
</evidence>
<evidence type="ECO:0000256" key="13">
    <source>
        <dbReference type="ARBA" id="ARBA00049456"/>
    </source>
</evidence>
<dbReference type="Pfam" id="PF08028">
    <property type="entry name" value="Acyl-CoA_dh_2"/>
    <property type="match status" value="1"/>
</dbReference>
<dbReference type="Gene3D" id="1.10.540.10">
    <property type="entry name" value="Acyl-CoA dehydrogenase/oxidase, N-terminal domain"/>
    <property type="match status" value="1"/>
</dbReference>
<dbReference type="Gene3D" id="1.20.140.10">
    <property type="entry name" value="Butyryl-CoA Dehydrogenase, subunit A, domain 3"/>
    <property type="match status" value="1"/>
</dbReference>
<dbReference type="Pfam" id="PF02770">
    <property type="entry name" value="Acyl-CoA_dh_M"/>
    <property type="match status" value="1"/>
</dbReference>
<comment type="catalytic activity">
    <reaction evidence="12">
        <text>dibenzothiophene 5-oxide + FMNH2 + O2 = dibenzothiophene 5,5-dioxide + FMN + H2O + H(+)</text>
        <dbReference type="Rhea" id="RHEA:49080"/>
        <dbReference type="ChEBI" id="CHEBI:15377"/>
        <dbReference type="ChEBI" id="CHEBI:15378"/>
        <dbReference type="ChEBI" id="CHEBI:15379"/>
        <dbReference type="ChEBI" id="CHEBI:23683"/>
        <dbReference type="ChEBI" id="CHEBI:57618"/>
        <dbReference type="ChEBI" id="CHEBI:58210"/>
        <dbReference type="ChEBI" id="CHEBI:90356"/>
    </reaction>
</comment>
<comment type="pathway">
    <text evidence="7">Sulfur metabolism; dibenzothiophene degradation.</text>
</comment>
<keyword evidence="4" id="KW-0547">Nucleotide-binding</keyword>
<evidence type="ECO:0000256" key="10">
    <source>
        <dbReference type="ARBA" id="ARBA00034345"/>
    </source>
</evidence>
<dbReference type="SUPFAM" id="SSF47203">
    <property type="entry name" value="Acyl-CoA dehydrogenase C-terminal domain-like"/>
    <property type="match status" value="1"/>
</dbReference>
<accession>A0A0E4CWT1</accession>
<dbReference type="SUPFAM" id="SSF56645">
    <property type="entry name" value="Acyl-CoA dehydrogenase NM domain-like"/>
    <property type="match status" value="1"/>
</dbReference>
<dbReference type="GO" id="GO:0005737">
    <property type="term" value="C:cytoplasm"/>
    <property type="evidence" value="ECO:0007669"/>
    <property type="project" value="UniProtKB-SubCell"/>
</dbReference>
<evidence type="ECO:0000256" key="1">
    <source>
        <dbReference type="ARBA" id="ARBA00004496"/>
    </source>
</evidence>
<evidence type="ECO:0000256" key="2">
    <source>
        <dbReference type="ARBA" id="ARBA00022630"/>
    </source>
</evidence>
<evidence type="ECO:0000256" key="3">
    <source>
        <dbReference type="ARBA" id="ARBA00022643"/>
    </source>
</evidence>
<feature type="domain" description="Acyl-CoA dehydrogenase C-terminal" evidence="16">
    <location>
        <begin position="254"/>
        <end position="382"/>
    </location>
</feature>
<keyword evidence="6" id="KW-0503">Monooxygenase</keyword>
<evidence type="ECO:0000313" key="18">
    <source>
        <dbReference type="Proteomes" id="UP000033163"/>
    </source>
</evidence>
<dbReference type="EC" id="1.14.14.21" evidence="9"/>
<dbReference type="KEGG" id="pri:PRIO_3223"/>
<dbReference type="PANTHER" id="PTHR43884">
    <property type="entry name" value="ACYL-COA DEHYDROGENASE"/>
    <property type="match status" value="1"/>
</dbReference>
<comment type="similarity">
    <text evidence="8">Belongs to the DszC flavin monooxygenase family.</text>
</comment>
<dbReference type="Proteomes" id="UP000033163">
    <property type="component" value="Chromosome I"/>
</dbReference>
<protein>
    <recommendedName>
        <fullName evidence="10">Dibenzothiophene monooxygenase</fullName>
        <ecNumber evidence="9">1.14.14.21</ecNumber>
    </recommendedName>
</protein>
<evidence type="ECO:0000256" key="8">
    <source>
        <dbReference type="ARBA" id="ARBA00034317"/>
    </source>
</evidence>
<gene>
    <name evidence="17" type="ORF">PRIO_3223</name>
</gene>
<evidence type="ECO:0000259" key="16">
    <source>
        <dbReference type="Pfam" id="PF08028"/>
    </source>
</evidence>
<dbReference type="EMBL" id="LN831776">
    <property type="protein sequence ID" value="CQR55626.1"/>
    <property type="molecule type" value="Genomic_DNA"/>
</dbReference>
<sequence>MIRSQAEALDYTPAQYEVLLRVRRLGAAVIGPSAKETDREGRYPYTGINALRVAGFTGLSVPVKDGGLGAGYRGDAVLLTAVLMELASWCSSTSQIFALHNTGVQLVHALGTAEQQQFFFKEAVEGHLFASFGSEANKDRTALTSVLEHTDGGYLLNGKKIFATGSPGAKWAFWRSVSAEASGSQDERYMMPIVQLSADGVTVSDDWDGIGQRGTGSGRVEAVNVFVPDGHVAGGPGAYSACSSFFAAQFHVNFAAQFVGMAAGAFREARQYILEQARPWQGAGRAAEDPFTLLRMGDMAVRIDSARQLVLRASRLLGACHEQPELLPEAQTAASRAKVAATDAALEVTGSVFQVMGARAASRKYGIDMYYRNARTLTLHDPVDRQREAVGRYELGQ</sequence>
<evidence type="ECO:0000256" key="11">
    <source>
        <dbReference type="ARBA" id="ARBA00047859"/>
    </source>
</evidence>
<dbReference type="InterPro" id="IPR013786">
    <property type="entry name" value="AcylCoA_DH/ox_N"/>
</dbReference>
<dbReference type="GO" id="GO:0050660">
    <property type="term" value="F:flavin adenine dinucleotide binding"/>
    <property type="evidence" value="ECO:0007669"/>
    <property type="project" value="InterPro"/>
</dbReference>
<comment type="catalytic activity">
    <reaction evidence="13">
        <text>dibenzothiophene + 2 FMNH2 + 2 O2 = dibenzothiophene 5,5-dioxide + 2 FMN + 2 H2O + 2 H(+)</text>
        <dbReference type="Rhea" id="RHEA:49072"/>
        <dbReference type="ChEBI" id="CHEBI:15377"/>
        <dbReference type="ChEBI" id="CHEBI:15378"/>
        <dbReference type="ChEBI" id="CHEBI:15379"/>
        <dbReference type="ChEBI" id="CHEBI:23681"/>
        <dbReference type="ChEBI" id="CHEBI:57618"/>
        <dbReference type="ChEBI" id="CHEBI:58210"/>
        <dbReference type="ChEBI" id="CHEBI:90356"/>
        <dbReference type="EC" id="1.14.14.21"/>
    </reaction>
</comment>
<dbReference type="InterPro" id="IPR046373">
    <property type="entry name" value="Acyl-CoA_Oxase/DH_mid-dom_sf"/>
</dbReference>
<evidence type="ECO:0000256" key="9">
    <source>
        <dbReference type="ARBA" id="ARBA00034328"/>
    </source>
</evidence>
<dbReference type="HOGENOM" id="CLU_018204_10_0_9"/>
<dbReference type="InterPro" id="IPR013107">
    <property type="entry name" value="Acyl-CoA_DH_C"/>
</dbReference>
<dbReference type="InterPro" id="IPR037069">
    <property type="entry name" value="AcylCoA_DH/ox_N_sf"/>
</dbReference>
<dbReference type="GO" id="GO:0006552">
    <property type="term" value="P:L-leucine catabolic process"/>
    <property type="evidence" value="ECO:0007669"/>
    <property type="project" value="TreeGrafter"/>
</dbReference>
<organism evidence="17 18">
    <name type="scientific">Paenibacillus riograndensis SBR5</name>
    <dbReference type="NCBI Taxonomy" id="1073571"/>
    <lineage>
        <taxon>Bacteria</taxon>
        <taxon>Bacillati</taxon>
        <taxon>Bacillota</taxon>
        <taxon>Bacilli</taxon>
        <taxon>Bacillales</taxon>
        <taxon>Paenibacillaceae</taxon>
        <taxon>Paenibacillus</taxon>
        <taxon>Paenibacillus sonchi group</taxon>
    </lineage>
</organism>
<evidence type="ECO:0000259" key="14">
    <source>
        <dbReference type="Pfam" id="PF02770"/>
    </source>
</evidence>
<dbReference type="InterPro" id="IPR009100">
    <property type="entry name" value="AcylCoA_DH/oxidase_NM_dom_sf"/>
</dbReference>
<reference evidence="18" key="1">
    <citation type="submission" date="2015-03" db="EMBL/GenBank/DDBJ databases">
        <authorList>
            <person name="Wibberg D."/>
        </authorList>
    </citation>
    <scope>NUCLEOTIDE SEQUENCE [LARGE SCALE GENOMIC DNA]</scope>
</reference>
<evidence type="ECO:0000256" key="4">
    <source>
        <dbReference type="ARBA" id="ARBA00022741"/>
    </source>
</evidence>
<evidence type="ECO:0000256" key="6">
    <source>
        <dbReference type="ARBA" id="ARBA00023033"/>
    </source>
</evidence>
<evidence type="ECO:0000259" key="15">
    <source>
        <dbReference type="Pfam" id="PF02771"/>
    </source>
</evidence>
<keyword evidence="3" id="KW-0288">FMN</keyword>
<keyword evidence="5" id="KW-0560">Oxidoreductase</keyword>
<keyword evidence="2" id="KW-0285">Flavoprotein</keyword>
<feature type="domain" description="Acyl-CoA dehydrogenase/oxidase N-terminal" evidence="15">
    <location>
        <begin position="13"/>
        <end position="126"/>
    </location>
</feature>
<dbReference type="InterPro" id="IPR006091">
    <property type="entry name" value="Acyl-CoA_Oxase/DH_mid-dom"/>
</dbReference>
<dbReference type="AlphaFoldDB" id="A0A0E4CWT1"/>
<name>A0A0E4CWT1_9BACL</name>
<evidence type="ECO:0000256" key="5">
    <source>
        <dbReference type="ARBA" id="ARBA00023002"/>
    </source>
</evidence>
<feature type="domain" description="Acyl-CoA oxidase/dehydrogenase middle" evidence="14">
    <location>
        <begin position="139"/>
        <end position="224"/>
    </location>
</feature>
<evidence type="ECO:0000313" key="17">
    <source>
        <dbReference type="EMBL" id="CQR55626.1"/>
    </source>
</evidence>
<comment type="catalytic activity">
    <reaction evidence="11">
        <text>dibenzothiophene + FMNH2 + O2 = dibenzothiophene 5-oxide + FMN + H2O + H(+)</text>
        <dbReference type="Rhea" id="RHEA:49076"/>
        <dbReference type="ChEBI" id="CHEBI:15377"/>
        <dbReference type="ChEBI" id="CHEBI:15378"/>
        <dbReference type="ChEBI" id="CHEBI:15379"/>
        <dbReference type="ChEBI" id="CHEBI:23681"/>
        <dbReference type="ChEBI" id="CHEBI:23683"/>
        <dbReference type="ChEBI" id="CHEBI:57618"/>
        <dbReference type="ChEBI" id="CHEBI:58210"/>
    </reaction>
</comment>
<dbReference type="Pfam" id="PF02771">
    <property type="entry name" value="Acyl-CoA_dh_N"/>
    <property type="match status" value="1"/>
</dbReference>
<dbReference type="GO" id="GO:0004497">
    <property type="term" value="F:monooxygenase activity"/>
    <property type="evidence" value="ECO:0007669"/>
    <property type="project" value="UniProtKB-KW"/>
</dbReference>
<dbReference type="PANTHER" id="PTHR43884:SF12">
    <property type="entry name" value="ISOVALERYL-COA DEHYDROGENASE, MITOCHONDRIAL-RELATED"/>
    <property type="match status" value="1"/>
</dbReference>
<proteinExistence type="inferred from homology"/>
<dbReference type="Gene3D" id="2.40.110.10">
    <property type="entry name" value="Butyryl-CoA Dehydrogenase, subunit A, domain 2"/>
    <property type="match status" value="1"/>
</dbReference>
<evidence type="ECO:0000256" key="12">
    <source>
        <dbReference type="ARBA" id="ARBA00048445"/>
    </source>
</evidence>
<dbReference type="InterPro" id="IPR036250">
    <property type="entry name" value="AcylCo_DH-like_C"/>
</dbReference>
<dbReference type="PATRIC" id="fig|1073571.4.peg.3441"/>
<dbReference type="GO" id="GO:0008470">
    <property type="term" value="F:3-methylbutanoyl-CoA dehydrogenase activity"/>
    <property type="evidence" value="ECO:0007669"/>
    <property type="project" value="TreeGrafter"/>
</dbReference>